<name>A0A1G7BQ13_9ACTO</name>
<dbReference type="PANTHER" id="PTHR34094:SF1">
    <property type="entry name" value="PROTEIN FAM185A"/>
    <property type="match status" value="1"/>
</dbReference>
<protein>
    <submittedName>
        <fullName evidence="2">DUF4097 family beta strand repeat-containing protein</fullName>
    </submittedName>
    <submittedName>
        <fullName evidence="3">Putative adhesin</fullName>
    </submittedName>
</protein>
<reference evidence="4" key="2">
    <citation type="submission" date="2016-10" db="EMBL/GenBank/DDBJ databases">
        <authorList>
            <person name="Varghese N."/>
        </authorList>
    </citation>
    <scope>NUCLEOTIDE SEQUENCE [LARGE SCALE GENOMIC DNA]</scope>
    <source>
        <strain evidence="4">DSM 20639</strain>
    </source>
</reference>
<keyword evidence="4" id="KW-1185">Reference proteome</keyword>
<dbReference type="RefSeq" id="WP_074661986.1">
    <property type="nucleotide sequence ID" value="NZ_FNAU01000005.1"/>
</dbReference>
<evidence type="ECO:0000313" key="2">
    <source>
        <dbReference type="EMBL" id="MDY5153806.1"/>
    </source>
</evidence>
<organism evidence="3 4">
    <name type="scientific">Actinobaculum suis</name>
    <dbReference type="NCBI Taxonomy" id="1657"/>
    <lineage>
        <taxon>Bacteria</taxon>
        <taxon>Bacillati</taxon>
        <taxon>Actinomycetota</taxon>
        <taxon>Actinomycetes</taxon>
        <taxon>Actinomycetales</taxon>
        <taxon>Actinomycetaceae</taxon>
        <taxon>Actinobaculum</taxon>
    </lineage>
</organism>
<evidence type="ECO:0000313" key="3">
    <source>
        <dbReference type="EMBL" id="SDE29159.1"/>
    </source>
</evidence>
<accession>A0A1G7BQ13</accession>
<dbReference type="Pfam" id="PF13349">
    <property type="entry name" value="DUF4097"/>
    <property type="match status" value="1"/>
</dbReference>
<evidence type="ECO:0000313" key="4">
    <source>
        <dbReference type="Proteomes" id="UP000182744"/>
    </source>
</evidence>
<dbReference type="InterPro" id="IPR025164">
    <property type="entry name" value="Toastrack_DUF4097"/>
</dbReference>
<dbReference type="PANTHER" id="PTHR34094">
    <property type="match status" value="1"/>
</dbReference>
<dbReference type="AlphaFoldDB" id="A0A1G7BQ13"/>
<proteinExistence type="predicted"/>
<dbReference type="Proteomes" id="UP000182744">
    <property type="component" value="Unassembled WGS sequence"/>
</dbReference>
<reference evidence="3" key="1">
    <citation type="submission" date="2016-10" db="EMBL/GenBank/DDBJ databases">
        <authorList>
            <person name="de Groot N.N."/>
        </authorList>
    </citation>
    <scope>NUCLEOTIDE SEQUENCE [LARGE SCALE GENOMIC DNA]</scope>
    <source>
        <strain evidence="3">DSM 20639</strain>
    </source>
</reference>
<dbReference type="Proteomes" id="UP001273799">
    <property type="component" value="Unassembled WGS sequence"/>
</dbReference>
<sequence>MSEANLIFSSDTTPENISISGDYLTVEAHANPEVEGIRVYSESEDITVMENAGQVLIESATRSGQAPVTINFFGISVGSSARKNRVRIETGEGVNAEITTDAGRITCTGTWKNVRARTDAGSVRIDRAVDVDVNADAGAVTIGTVLTARIKVDAGNLQIDSLGGDATLEADAGNIRVGAARRGTLRARTDAGSIQVGIPFGTAVNANCKTELGQVRSELPPSRHDDAPERFLNLDARTSLGSIKIMRAQ</sequence>
<evidence type="ECO:0000259" key="1">
    <source>
        <dbReference type="Pfam" id="PF13349"/>
    </source>
</evidence>
<dbReference type="EMBL" id="JAWNFU010000004">
    <property type="protein sequence ID" value="MDY5153806.1"/>
    <property type="molecule type" value="Genomic_DNA"/>
</dbReference>
<feature type="domain" description="DUF4097" evidence="1">
    <location>
        <begin position="41"/>
        <end position="220"/>
    </location>
</feature>
<gene>
    <name evidence="2" type="ORF">R6G71_07100</name>
    <name evidence="3" type="ORF">SAMN05421878_10594</name>
</gene>
<reference evidence="2" key="3">
    <citation type="submission" date="2023-10" db="EMBL/GenBank/DDBJ databases">
        <title>Whole Genome based description of the genera Actinobaculum and Actinotignum reveals a complex phylogenetic relationship within the species included in the genus Actinotignum.</title>
        <authorList>
            <person name="Jensen C.S."/>
            <person name="Dargis R."/>
            <person name="Kemp M."/>
            <person name="Christensen J.J."/>
        </authorList>
    </citation>
    <scope>NUCLEOTIDE SEQUENCE</scope>
    <source>
        <strain evidence="2">Actinobaculum_suis_CCUG19206T</strain>
    </source>
</reference>
<dbReference type="EMBL" id="FNAU01000005">
    <property type="protein sequence ID" value="SDE29159.1"/>
    <property type="molecule type" value="Genomic_DNA"/>
</dbReference>